<feature type="transmembrane region" description="Helical" evidence="6">
    <location>
        <begin position="513"/>
        <end position="534"/>
    </location>
</feature>
<evidence type="ECO:0000313" key="8">
    <source>
        <dbReference type="Proteomes" id="UP001303373"/>
    </source>
</evidence>
<feature type="compositionally biased region" description="Low complexity" evidence="5">
    <location>
        <begin position="14"/>
        <end position="28"/>
    </location>
</feature>
<keyword evidence="2 6" id="KW-0812">Transmembrane</keyword>
<dbReference type="PANTHER" id="PTHR46494:SF1">
    <property type="entry name" value="CORA FAMILY METAL ION TRANSPORTER (EUROFUNG)"/>
    <property type="match status" value="1"/>
</dbReference>
<accession>A0AAQ3M2E5</accession>
<name>A0AAQ3M2E5_9PEZI</name>
<feature type="compositionally biased region" description="Basic and acidic residues" evidence="5">
    <location>
        <begin position="735"/>
        <end position="752"/>
    </location>
</feature>
<protein>
    <submittedName>
        <fullName evidence="7">Uncharacterized protein</fullName>
    </submittedName>
</protein>
<dbReference type="GO" id="GO:0050897">
    <property type="term" value="F:cobalt ion binding"/>
    <property type="evidence" value="ECO:0007669"/>
    <property type="project" value="TreeGrafter"/>
</dbReference>
<dbReference type="AlphaFoldDB" id="A0AAQ3M2E5"/>
<dbReference type="EMBL" id="CP138583">
    <property type="protein sequence ID" value="WPH00093.1"/>
    <property type="molecule type" value="Genomic_DNA"/>
</dbReference>
<keyword evidence="3 6" id="KW-1133">Transmembrane helix</keyword>
<evidence type="ECO:0000256" key="2">
    <source>
        <dbReference type="ARBA" id="ARBA00022692"/>
    </source>
</evidence>
<dbReference type="InterPro" id="IPR045863">
    <property type="entry name" value="CorA_TM1_TM2"/>
</dbReference>
<dbReference type="Gene3D" id="1.20.58.340">
    <property type="entry name" value="Magnesium transport protein CorA, transmembrane region"/>
    <property type="match status" value="1"/>
</dbReference>
<evidence type="ECO:0000256" key="3">
    <source>
        <dbReference type="ARBA" id="ARBA00022989"/>
    </source>
</evidence>
<dbReference type="GO" id="GO:0015095">
    <property type="term" value="F:magnesium ion transmembrane transporter activity"/>
    <property type="evidence" value="ECO:0007669"/>
    <property type="project" value="TreeGrafter"/>
</dbReference>
<evidence type="ECO:0000256" key="1">
    <source>
        <dbReference type="ARBA" id="ARBA00004651"/>
    </source>
</evidence>
<dbReference type="InterPro" id="IPR002523">
    <property type="entry name" value="MgTranspt_CorA/ZnTranspt_ZntB"/>
</dbReference>
<comment type="subcellular location">
    <subcellularLocation>
        <location evidence="1">Cell membrane</location>
        <topology evidence="1">Multi-pass membrane protein</topology>
    </subcellularLocation>
</comment>
<keyword evidence="4 6" id="KW-0472">Membrane</keyword>
<evidence type="ECO:0000256" key="5">
    <source>
        <dbReference type="SAM" id="MobiDB-lite"/>
    </source>
</evidence>
<dbReference type="GO" id="GO:0000287">
    <property type="term" value="F:magnesium ion binding"/>
    <property type="evidence" value="ECO:0007669"/>
    <property type="project" value="TreeGrafter"/>
</dbReference>
<dbReference type="GO" id="GO:0005886">
    <property type="term" value="C:plasma membrane"/>
    <property type="evidence" value="ECO:0007669"/>
    <property type="project" value="UniProtKB-SubCell"/>
</dbReference>
<evidence type="ECO:0000256" key="6">
    <source>
        <dbReference type="SAM" id="Phobius"/>
    </source>
</evidence>
<keyword evidence="8" id="KW-1185">Reference proteome</keyword>
<evidence type="ECO:0000313" key="7">
    <source>
        <dbReference type="EMBL" id="WPH00093.1"/>
    </source>
</evidence>
<feature type="transmembrane region" description="Helical" evidence="6">
    <location>
        <begin position="546"/>
        <end position="567"/>
    </location>
</feature>
<dbReference type="GO" id="GO:0015087">
    <property type="term" value="F:cobalt ion transmembrane transporter activity"/>
    <property type="evidence" value="ECO:0007669"/>
    <property type="project" value="TreeGrafter"/>
</dbReference>
<dbReference type="Proteomes" id="UP001303373">
    <property type="component" value="Chromosome 4"/>
</dbReference>
<dbReference type="PANTHER" id="PTHR46494">
    <property type="entry name" value="CORA FAMILY METAL ION TRANSPORTER (EUROFUNG)"/>
    <property type="match status" value="1"/>
</dbReference>
<proteinExistence type="predicted"/>
<sequence>MSDDASQLPEIAISRTSTESRASQSSSKRSGKQPVQRPPSPHGINTKNLRNDHHWYRNQGQGPWKQYRGRTSPDLPWHIKWNKDCFSNGRVLIIDYVSNETEHNLEAPRGKRHIAVAAQEFEDIKGLKGFYSDSKRVHSAALRVIHVQNATWATKFLLAKFNIDHPSELVGMQGFSRWARYERPRQRNGKPFPNGRSFRAQTDPWRNISRTAFGLDYLKCYQTPAPHERRRPGHFFGGGPIDAQMMHLNAYEDGRNPYGYDASVQRLSVYIQRNLGPPRRISPADDVKNPYAKPTPDEHFEMTDEDGRVYLSQLDNSNTVIVFETSASMLLQDCLAQPRNDFEKRWRRLSFYLRKEEALNDARLAAQCTNLILGDLFHGLAIVWDEFLSFAADHVNILEDKIYENPADESRAPELWTNQAAWLKVDKIMWIHQDLVRETQGHLRELAEVETSEDEVSPLPTIEWITSTPAEYEKLSHSVQEDLVQPTANLSDLMYKSVGIRDSRQSLQLSLSMWRLSWITFIFLPLTFIVGFFGMNVDIFQTDPNVGWYFLAAAMLMLLVLILWYCVKHSLQRRRQTPYQRGVYEHLFNEMEVEHPLLWSHTNGATEDIQPTGFVNKIRWRLLKHWFAPDKTIDKKLYSSLADSESADLGSWAKFKRYLLRRWLPEIQNDEAIKAQDAIDLAEIGSNRPSFHSMRYDTATIQELAKMSTPVVIADAEPSAVQKISAYGLRPLSLQERRSSAGSPRHSEERPSSRGSSGIMIEERNLSDSESDAGEGPAQDLKPPYAERM</sequence>
<dbReference type="Pfam" id="PF01544">
    <property type="entry name" value="CorA"/>
    <property type="match status" value="1"/>
</dbReference>
<feature type="region of interest" description="Disordered" evidence="5">
    <location>
        <begin position="735"/>
        <end position="789"/>
    </location>
</feature>
<dbReference type="SUPFAM" id="SSF144083">
    <property type="entry name" value="Magnesium transport protein CorA, transmembrane region"/>
    <property type="match status" value="1"/>
</dbReference>
<reference evidence="7 8" key="1">
    <citation type="submission" date="2023-11" db="EMBL/GenBank/DDBJ databases">
        <title>An acidophilic fungus is an integral part of prey digestion in a carnivorous sundew plant.</title>
        <authorList>
            <person name="Tsai I.J."/>
        </authorList>
    </citation>
    <scope>NUCLEOTIDE SEQUENCE [LARGE SCALE GENOMIC DNA]</scope>
    <source>
        <strain evidence="7">169a</strain>
    </source>
</reference>
<gene>
    <name evidence="7" type="ORF">R9X50_00291600</name>
</gene>
<feature type="region of interest" description="Disordered" evidence="5">
    <location>
        <begin position="1"/>
        <end position="69"/>
    </location>
</feature>
<evidence type="ECO:0000256" key="4">
    <source>
        <dbReference type="ARBA" id="ARBA00023136"/>
    </source>
</evidence>
<organism evidence="7 8">
    <name type="scientific">Acrodontium crateriforme</name>
    <dbReference type="NCBI Taxonomy" id="150365"/>
    <lineage>
        <taxon>Eukaryota</taxon>
        <taxon>Fungi</taxon>
        <taxon>Dikarya</taxon>
        <taxon>Ascomycota</taxon>
        <taxon>Pezizomycotina</taxon>
        <taxon>Dothideomycetes</taxon>
        <taxon>Dothideomycetidae</taxon>
        <taxon>Mycosphaerellales</taxon>
        <taxon>Teratosphaeriaceae</taxon>
        <taxon>Acrodontium</taxon>
    </lineage>
</organism>